<keyword evidence="9 11" id="KW-0472">Membrane</keyword>
<evidence type="ECO:0000256" key="3">
    <source>
        <dbReference type="ARBA" id="ARBA00009971"/>
    </source>
</evidence>
<feature type="transmembrane region" description="Helical" evidence="11">
    <location>
        <begin position="101"/>
        <end position="127"/>
    </location>
</feature>
<evidence type="ECO:0000256" key="2">
    <source>
        <dbReference type="ARBA" id="ARBA00004127"/>
    </source>
</evidence>
<evidence type="ECO:0000256" key="11">
    <source>
        <dbReference type="SAM" id="Phobius"/>
    </source>
</evidence>
<keyword evidence="7" id="KW-0175">Coiled coil</keyword>
<proteinExistence type="inferred from homology"/>
<dbReference type="GO" id="GO:0031965">
    <property type="term" value="C:nuclear membrane"/>
    <property type="evidence" value="ECO:0007669"/>
    <property type="project" value="UniProtKB-SubCell"/>
</dbReference>
<gene>
    <name evidence="12" type="primary">tmem18</name>
    <name evidence="12" type="ORF">TNIN_314201</name>
</gene>
<dbReference type="Proteomes" id="UP000886998">
    <property type="component" value="Unassembled WGS sequence"/>
</dbReference>
<evidence type="ECO:0000256" key="6">
    <source>
        <dbReference type="ARBA" id="ARBA00022989"/>
    </source>
</evidence>
<keyword evidence="10" id="KW-0539">Nucleus</keyword>
<evidence type="ECO:0000256" key="8">
    <source>
        <dbReference type="ARBA" id="ARBA00023125"/>
    </source>
</evidence>
<dbReference type="Pfam" id="PF14770">
    <property type="entry name" value="TMEM18"/>
    <property type="match status" value="1"/>
</dbReference>
<comment type="caution">
    <text evidence="12">The sequence shown here is derived from an EMBL/GenBank/DDBJ whole genome shotgun (WGS) entry which is preliminary data.</text>
</comment>
<feature type="transmembrane region" description="Helical" evidence="11">
    <location>
        <begin position="39"/>
        <end position="56"/>
    </location>
</feature>
<protein>
    <recommendedName>
        <fullName evidence="4">Transmembrane protein 18</fullName>
    </recommendedName>
</protein>
<evidence type="ECO:0000256" key="1">
    <source>
        <dbReference type="ARBA" id="ARBA00004126"/>
    </source>
</evidence>
<dbReference type="InterPro" id="IPR026721">
    <property type="entry name" value="TMEM18"/>
</dbReference>
<dbReference type="AlphaFoldDB" id="A0A8X6WX52"/>
<name>A0A8X6WX52_9ARAC</name>
<evidence type="ECO:0000256" key="9">
    <source>
        <dbReference type="ARBA" id="ARBA00023136"/>
    </source>
</evidence>
<dbReference type="GO" id="GO:0003677">
    <property type="term" value="F:DNA binding"/>
    <property type="evidence" value="ECO:0007669"/>
    <property type="project" value="UniProtKB-KW"/>
</dbReference>
<keyword evidence="13" id="KW-1185">Reference proteome</keyword>
<organism evidence="12 13">
    <name type="scientific">Trichonephila inaurata madagascariensis</name>
    <dbReference type="NCBI Taxonomy" id="2747483"/>
    <lineage>
        <taxon>Eukaryota</taxon>
        <taxon>Metazoa</taxon>
        <taxon>Ecdysozoa</taxon>
        <taxon>Arthropoda</taxon>
        <taxon>Chelicerata</taxon>
        <taxon>Arachnida</taxon>
        <taxon>Araneae</taxon>
        <taxon>Araneomorphae</taxon>
        <taxon>Entelegynae</taxon>
        <taxon>Araneoidea</taxon>
        <taxon>Nephilidae</taxon>
        <taxon>Trichonephila</taxon>
        <taxon>Trichonephila inaurata</taxon>
    </lineage>
</organism>
<evidence type="ECO:0000313" key="13">
    <source>
        <dbReference type="Proteomes" id="UP000886998"/>
    </source>
</evidence>
<feature type="transmembrane region" description="Helical" evidence="11">
    <location>
        <begin position="63"/>
        <end position="81"/>
    </location>
</feature>
<reference evidence="12" key="1">
    <citation type="submission" date="2020-08" db="EMBL/GenBank/DDBJ databases">
        <title>Multicomponent nature underlies the extraordinary mechanical properties of spider dragline silk.</title>
        <authorList>
            <person name="Kono N."/>
            <person name="Nakamura H."/>
            <person name="Mori M."/>
            <person name="Yoshida Y."/>
            <person name="Ohtoshi R."/>
            <person name="Malay A.D."/>
            <person name="Moran D.A.P."/>
            <person name="Tomita M."/>
            <person name="Numata K."/>
            <person name="Arakawa K."/>
        </authorList>
    </citation>
    <scope>NUCLEOTIDE SEQUENCE</scope>
</reference>
<evidence type="ECO:0000256" key="4">
    <source>
        <dbReference type="ARBA" id="ARBA00014253"/>
    </source>
</evidence>
<dbReference type="PANTHER" id="PTHR22593">
    <property type="entry name" value="TRANSMEMBRANE PROTEIN 18"/>
    <property type="match status" value="1"/>
</dbReference>
<evidence type="ECO:0000256" key="10">
    <source>
        <dbReference type="ARBA" id="ARBA00023242"/>
    </source>
</evidence>
<evidence type="ECO:0000256" key="5">
    <source>
        <dbReference type="ARBA" id="ARBA00022692"/>
    </source>
</evidence>
<keyword evidence="6 11" id="KW-1133">Transmembrane helix</keyword>
<sequence>METEFTAILTDGNKLVPAMQNEVLNILTFLRGIDWTEPWLIALLIFHVLIMTVTIVTRHHGNFQGVLFFLLLILVLFAKSINELGASHWEYFSRQQYFDSHGMFISIVFSSPILLNCLIMVGHWLWLSGSMTIKIKQAQLKERLRAESRLRRQKREAELKNESNEPEVEQRNWPQYDSIIILVDIELLDVMSLTKFLVQMKTCKEK</sequence>
<dbReference type="EMBL" id="BMAV01002658">
    <property type="protein sequence ID" value="GFY41736.1"/>
    <property type="molecule type" value="Genomic_DNA"/>
</dbReference>
<comment type="similarity">
    <text evidence="3">Belongs to the TMEM18 family.</text>
</comment>
<dbReference type="PANTHER" id="PTHR22593:SF2">
    <property type="entry name" value="TRANSMEMBRANE PROTEIN 18"/>
    <property type="match status" value="1"/>
</dbReference>
<evidence type="ECO:0000313" key="12">
    <source>
        <dbReference type="EMBL" id="GFY41736.1"/>
    </source>
</evidence>
<keyword evidence="5 11" id="KW-0812">Transmembrane</keyword>
<accession>A0A8X6WX52</accession>
<dbReference type="OrthoDB" id="411535at2759"/>
<evidence type="ECO:0000256" key="7">
    <source>
        <dbReference type="ARBA" id="ARBA00023054"/>
    </source>
</evidence>
<keyword evidence="8" id="KW-0238">DNA-binding</keyword>
<comment type="subcellular location">
    <subcellularLocation>
        <location evidence="2">Endomembrane system</location>
        <topology evidence="2">Multi-pass membrane protein</topology>
    </subcellularLocation>
    <subcellularLocation>
        <location evidence="1">Nucleus membrane</location>
    </subcellularLocation>
</comment>